<gene>
    <name evidence="1" type="ORF">IE53DRAFT_389084</name>
</gene>
<evidence type="ECO:0000313" key="1">
    <source>
        <dbReference type="EMBL" id="PWN48705.1"/>
    </source>
</evidence>
<organism evidence="1 2">
    <name type="scientific">Violaceomyces palustris</name>
    <dbReference type="NCBI Taxonomy" id="1673888"/>
    <lineage>
        <taxon>Eukaryota</taxon>
        <taxon>Fungi</taxon>
        <taxon>Dikarya</taxon>
        <taxon>Basidiomycota</taxon>
        <taxon>Ustilaginomycotina</taxon>
        <taxon>Ustilaginomycetes</taxon>
        <taxon>Violaceomycetales</taxon>
        <taxon>Violaceomycetaceae</taxon>
        <taxon>Violaceomyces</taxon>
    </lineage>
</organism>
<dbReference type="EMBL" id="KZ820154">
    <property type="protein sequence ID" value="PWN48705.1"/>
    <property type="molecule type" value="Genomic_DNA"/>
</dbReference>
<keyword evidence="2" id="KW-1185">Reference proteome</keyword>
<proteinExistence type="predicted"/>
<sequence>MNFFRDRDSDSTAYLDPSKDPSSSSYNLLYSASRSSHSPSSPSICGKGQEEGQEIQLKYPSSPTCDSSAPSHRRDVDEDQDEALKSLKRRMAGPSSAKAGLANDQEEINRKIYEVSKGSKFFENEKKKDEQVTRRIHSILAKRDEKLKMVKRGGPEWSALESKIDEMAEKLETSRDLSRLILHLDMDMFYAAVELQRDPSLQGKCFGVGRSVLVTCSYEARKYGVRSGMAGFVAKALCPDLIFVENNMSDYVSASKEVMAVFSRYDDNLAQASLDEAYLDVTHYCEETGISVEDLVARIRREVKEETKLTVSVGIAPNTTLAKICSDKNKPDGQYRIPPDRRAIVDFMRHLPCRKIPGIGRVNERVLESLGVKTCGDIWERRVELHLTLGNIEWLLKAHLGLGSTVVEPGKREERKSVGREQTFSPTSDQAQLHALLKKSAEQVEQDLASLDFKGRTVTLVAKRDTYQRFSRARTLTRLVNKSEDLYEVTASLLSAEIEREAPEPLRLRLIGVRVSHLFDLRVANIEGERLKRMFVQASNQSGSPSKRMRKSEQPYYGVAEREFDLGENQEEEEEVEEEKQLAEAIRRSLEDGDPFHAIRDLSQPSRDQDDSLQERQRFESELAKDDQGVTPDSIFQTQVRDPAPLKETHPARSSSPSGGKDPCMESRASFSATPSSFQSPKCPICSRPVPGGNLELNNHLDRCLTGQADKSVDGTTTEKEGGRAKRVKKRKGPLDGFFFGAQK</sequence>
<reference evidence="1 2" key="1">
    <citation type="journal article" date="2018" name="Mol. Biol. Evol.">
        <title>Broad Genomic Sampling Reveals a Smut Pathogenic Ancestry of the Fungal Clade Ustilaginomycotina.</title>
        <authorList>
            <person name="Kijpornyongpan T."/>
            <person name="Mondo S.J."/>
            <person name="Barry K."/>
            <person name="Sandor L."/>
            <person name="Lee J."/>
            <person name="Lipzen A."/>
            <person name="Pangilinan J."/>
            <person name="LaButti K."/>
            <person name="Hainaut M."/>
            <person name="Henrissat B."/>
            <person name="Grigoriev I.V."/>
            <person name="Spatafora J.W."/>
            <person name="Aime M.C."/>
        </authorList>
    </citation>
    <scope>NUCLEOTIDE SEQUENCE [LARGE SCALE GENOMIC DNA]</scope>
    <source>
        <strain evidence="1 2">SA 807</strain>
    </source>
</reference>
<name>A0ACD0NSI9_9BASI</name>
<evidence type="ECO:0000313" key="2">
    <source>
        <dbReference type="Proteomes" id="UP000245626"/>
    </source>
</evidence>
<accession>A0ACD0NSI9</accession>
<dbReference type="Proteomes" id="UP000245626">
    <property type="component" value="Unassembled WGS sequence"/>
</dbReference>
<protein>
    <submittedName>
        <fullName evidence="1">DNA/RNA polymerase</fullName>
    </submittedName>
</protein>